<gene>
    <name evidence="1" type="ORF">RHAB21_01563</name>
</gene>
<protein>
    <submittedName>
        <fullName evidence="1">Uncharacterized protein</fullName>
    </submittedName>
</protein>
<evidence type="ECO:0000313" key="1">
    <source>
        <dbReference type="EMBL" id="CAD7028776.1"/>
    </source>
</evidence>
<evidence type="ECO:0000313" key="2">
    <source>
        <dbReference type="Proteomes" id="UP000601041"/>
    </source>
</evidence>
<dbReference type="EMBL" id="CABFWE030000004">
    <property type="protein sequence ID" value="CAD7028776.1"/>
    <property type="molecule type" value="Genomic_DNA"/>
</dbReference>
<dbReference type="Proteomes" id="UP000601041">
    <property type="component" value="Unassembled WGS sequence"/>
</dbReference>
<keyword evidence="2" id="KW-1185">Reference proteome</keyword>
<comment type="caution">
    <text evidence="1">The sequence shown here is derived from an EMBL/GenBank/DDBJ whole genome shotgun (WGS) entry which is preliminary data.</text>
</comment>
<accession>A0ABM8PGN1</accession>
<name>A0ABM8PGN1_9HYPH</name>
<reference evidence="1 2" key="1">
    <citation type="submission" date="2020-11" db="EMBL/GenBank/DDBJ databases">
        <authorList>
            <person name="Lassalle F."/>
        </authorList>
    </citation>
    <scope>NUCLEOTIDE SEQUENCE [LARGE SCALE GENOMIC DNA]</scope>
    <source>
        <strain evidence="1 2">AB21</strain>
    </source>
</reference>
<organism evidence="1 2">
    <name type="scientific">Pseudorhizobium halotolerans</name>
    <dbReference type="NCBI Taxonomy" id="1233081"/>
    <lineage>
        <taxon>Bacteria</taxon>
        <taxon>Pseudomonadati</taxon>
        <taxon>Pseudomonadota</taxon>
        <taxon>Alphaproteobacteria</taxon>
        <taxon>Hyphomicrobiales</taxon>
        <taxon>Rhizobiaceae</taxon>
        <taxon>Rhizobium/Agrobacterium group</taxon>
        <taxon>Pseudorhizobium</taxon>
    </lineage>
</organism>
<sequence>MGHDEIEHPGEEIWIVHCLAKLPCLQPRQGKEAPQHVRFGGKPAENGHGRLLRGVPPDWNVFGIVSHCPEMVTSFSTKWPYR</sequence>
<proteinExistence type="predicted"/>